<protein>
    <submittedName>
        <fullName evidence="6">Na+-dependent transporter</fullName>
    </submittedName>
</protein>
<evidence type="ECO:0000313" key="6">
    <source>
        <dbReference type="EMBL" id="TGL85339.1"/>
    </source>
</evidence>
<dbReference type="GO" id="GO:0016020">
    <property type="term" value="C:membrane"/>
    <property type="evidence" value="ECO:0007669"/>
    <property type="project" value="UniProtKB-SubCell"/>
</dbReference>
<organism evidence="6 7">
    <name type="scientific">Leptospira yasudae</name>
    <dbReference type="NCBI Taxonomy" id="2202201"/>
    <lineage>
        <taxon>Bacteria</taxon>
        <taxon>Pseudomonadati</taxon>
        <taxon>Spirochaetota</taxon>
        <taxon>Spirochaetia</taxon>
        <taxon>Leptospirales</taxon>
        <taxon>Leptospiraceae</taxon>
        <taxon>Leptospira</taxon>
    </lineage>
</organism>
<comment type="caution">
    <text evidence="6">The sequence shown here is derived from an EMBL/GenBank/DDBJ whole genome shotgun (WGS) entry which is preliminary data.</text>
</comment>
<dbReference type="InterPro" id="IPR002657">
    <property type="entry name" value="BilAc:Na_symport/Acr3"/>
</dbReference>
<evidence type="ECO:0000313" key="7">
    <source>
        <dbReference type="Proteomes" id="UP000297613"/>
    </source>
</evidence>
<gene>
    <name evidence="6" type="ORF">EHQ83_08240</name>
</gene>
<dbReference type="Pfam" id="PF01758">
    <property type="entry name" value="SBF"/>
    <property type="match status" value="1"/>
</dbReference>
<keyword evidence="2 5" id="KW-0812">Transmembrane</keyword>
<feature type="transmembrane region" description="Helical" evidence="5">
    <location>
        <begin position="97"/>
        <end position="118"/>
    </location>
</feature>
<comment type="subcellular location">
    <subcellularLocation>
        <location evidence="1">Membrane</location>
        <topology evidence="1">Multi-pass membrane protein</topology>
    </subcellularLocation>
</comment>
<dbReference type="InterPro" id="IPR004710">
    <property type="entry name" value="Bilac:Na_transpt"/>
</dbReference>
<evidence type="ECO:0000256" key="1">
    <source>
        <dbReference type="ARBA" id="ARBA00004141"/>
    </source>
</evidence>
<name>A0A6N4QID4_9LEPT</name>
<feature type="transmembrane region" description="Helical" evidence="5">
    <location>
        <begin position="163"/>
        <end position="183"/>
    </location>
</feature>
<feature type="transmembrane region" description="Helical" evidence="5">
    <location>
        <begin position="195"/>
        <end position="216"/>
    </location>
</feature>
<feature type="transmembrane region" description="Helical" evidence="5">
    <location>
        <begin position="66"/>
        <end position="85"/>
    </location>
</feature>
<proteinExistence type="predicted"/>
<dbReference type="EMBL" id="RQGM01000030">
    <property type="protein sequence ID" value="TGL85339.1"/>
    <property type="molecule type" value="Genomic_DNA"/>
</dbReference>
<dbReference type="PANTHER" id="PTHR10361">
    <property type="entry name" value="SODIUM-BILE ACID COTRANSPORTER"/>
    <property type="match status" value="1"/>
</dbReference>
<evidence type="ECO:0000256" key="3">
    <source>
        <dbReference type="ARBA" id="ARBA00022989"/>
    </source>
</evidence>
<evidence type="ECO:0000256" key="4">
    <source>
        <dbReference type="ARBA" id="ARBA00023136"/>
    </source>
</evidence>
<sequence>MLEAALIVLALSSMSSLGLELIPAQLDSIRKTALTGLGVCLLNLITLPILAFLLCRMFELSPAISLGIFLCACSGGGASAGLFILKAKGAPATGAVLLSLLNFTSLFSAPILITLYGGNSFSEIGQTFSLLPKLLSIGLVFFGLPLGLGIWTRRTNEPLSLRILPILVRISNVSLAFSILYLGIKYGKEILEFGILIWVVLFLLIGVSFTSGIYLFREKADDRRSIGIVSGIRNLSLALLLAQEQSGDPKVLITILLYGFIMYLVAFPASLFWRRWKNVRL</sequence>
<dbReference type="InterPro" id="IPR038770">
    <property type="entry name" value="Na+/solute_symporter_sf"/>
</dbReference>
<evidence type="ECO:0000256" key="2">
    <source>
        <dbReference type="ARBA" id="ARBA00022692"/>
    </source>
</evidence>
<dbReference type="Gene3D" id="1.20.1530.20">
    <property type="match status" value="1"/>
</dbReference>
<feature type="transmembrane region" description="Helical" evidence="5">
    <location>
        <begin position="34"/>
        <end position="54"/>
    </location>
</feature>
<keyword evidence="3 5" id="KW-1133">Transmembrane helix</keyword>
<feature type="transmembrane region" description="Helical" evidence="5">
    <location>
        <begin position="130"/>
        <end position="151"/>
    </location>
</feature>
<reference evidence="6 7" key="1">
    <citation type="journal article" date="2019" name="PLoS Negl. Trop. Dis.">
        <title>Revisiting the worldwide diversity of Leptospira species in the environment.</title>
        <authorList>
            <person name="Vincent A.T."/>
            <person name="Schiettekatte O."/>
            <person name="Bourhy P."/>
            <person name="Veyrier F.J."/>
            <person name="Picardeau M."/>
        </authorList>
    </citation>
    <scope>NUCLEOTIDE SEQUENCE [LARGE SCALE GENOMIC DNA]</scope>
    <source>
        <strain evidence="6 7">201702445</strain>
    </source>
</reference>
<accession>A0A6N4QID4</accession>
<evidence type="ECO:0000256" key="5">
    <source>
        <dbReference type="SAM" id="Phobius"/>
    </source>
</evidence>
<dbReference type="AlphaFoldDB" id="A0A6N4QID4"/>
<keyword evidence="4 5" id="KW-0472">Membrane</keyword>
<dbReference type="Proteomes" id="UP000297613">
    <property type="component" value="Unassembled WGS sequence"/>
</dbReference>
<feature type="transmembrane region" description="Helical" evidence="5">
    <location>
        <begin position="251"/>
        <end position="273"/>
    </location>
</feature>
<dbReference type="PANTHER" id="PTHR10361:SF28">
    <property type="entry name" value="P3 PROTEIN-RELATED"/>
    <property type="match status" value="1"/>
</dbReference>